<dbReference type="STRING" id="192904.SAMN04488514_101404"/>
<dbReference type="Pfam" id="PF04773">
    <property type="entry name" value="FecR"/>
    <property type="match status" value="1"/>
</dbReference>
<feature type="domain" description="FecR protein" evidence="2">
    <location>
        <begin position="161"/>
        <end position="254"/>
    </location>
</feature>
<feature type="domain" description="Protein FecR C-terminal" evidence="3">
    <location>
        <begin position="302"/>
        <end position="369"/>
    </location>
</feature>
<dbReference type="EMBL" id="FNGV01000001">
    <property type="protein sequence ID" value="SDL32524.1"/>
    <property type="molecule type" value="Genomic_DNA"/>
</dbReference>
<protein>
    <submittedName>
        <fullName evidence="4">FecR family protein</fullName>
    </submittedName>
</protein>
<keyword evidence="1" id="KW-0472">Membrane</keyword>
<keyword evidence="1" id="KW-1133">Transmembrane helix</keyword>
<dbReference type="OrthoDB" id="704021at2"/>
<sequence length="373" mass="42529">MNTKKAKKLFKKYVNNQCSPEELELLDSFLESFQDEHSFRSEFKFDEELKEEVWTKIRVQTNQRNPKKKYDKIFFLKYAAVLIGLVGAAVIWTNLSKEESTLIIEDNPIVLKTGNNELKKIVAGGGEVLRDTEGNILASQTDNQMVYYGKPTTEQMVYNEILVPKGKTFQLVLSDGSSVHLNSDTSLKYPISFVQGEERKVFLKGEAYFEVAKDTARPFTVVSQGMDVQVLGTHFNVSCYQNEAAHAVLLEGSVAVRQQTNTDKRTDAKIIQPGQKATLSDDAISITEVKVDDYLGWRNGHMVFNNEAFKNIIQKIERRYNVVIENGYEDLDPVQFRGTFENETIEDLLNTFKESAGFDYDIINNRIVIKKPE</sequence>
<name>A0A1G9J5T8_9FLAO</name>
<dbReference type="PIRSF" id="PIRSF018266">
    <property type="entry name" value="FecR"/>
    <property type="match status" value="1"/>
</dbReference>
<dbReference type="InterPro" id="IPR012373">
    <property type="entry name" value="Ferrdict_sens_TM"/>
</dbReference>
<dbReference type="Pfam" id="PF16344">
    <property type="entry name" value="FecR_C"/>
    <property type="match status" value="1"/>
</dbReference>
<gene>
    <name evidence="4" type="ORF">SAMN04488514_101404</name>
</gene>
<reference evidence="4 5" key="1">
    <citation type="submission" date="2016-10" db="EMBL/GenBank/DDBJ databases">
        <authorList>
            <person name="de Groot N.N."/>
        </authorList>
    </citation>
    <scope>NUCLEOTIDE SEQUENCE [LARGE SCALE GENOMIC DNA]</scope>
    <source>
        <strain evidence="4 5">DSM 19886</strain>
    </source>
</reference>
<organism evidence="4 5">
    <name type="scientific">Kriegella aquimaris</name>
    <dbReference type="NCBI Taxonomy" id="192904"/>
    <lineage>
        <taxon>Bacteria</taxon>
        <taxon>Pseudomonadati</taxon>
        <taxon>Bacteroidota</taxon>
        <taxon>Flavobacteriia</taxon>
        <taxon>Flavobacteriales</taxon>
        <taxon>Flavobacteriaceae</taxon>
        <taxon>Kriegella</taxon>
    </lineage>
</organism>
<keyword evidence="1" id="KW-0812">Transmembrane</keyword>
<dbReference type="AlphaFoldDB" id="A0A1G9J5T8"/>
<accession>A0A1G9J5T8</accession>
<evidence type="ECO:0000259" key="3">
    <source>
        <dbReference type="Pfam" id="PF16344"/>
    </source>
</evidence>
<dbReference type="RefSeq" id="WP_089884746.1">
    <property type="nucleotide sequence ID" value="NZ_FNGV01000001.1"/>
</dbReference>
<evidence type="ECO:0000259" key="2">
    <source>
        <dbReference type="Pfam" id="PF04773"/>
    </source>
</evidence>
<dbReference type="Gene3D" id="2.60.120.1440">
    <property type="match status" value="1"/>
</dbReference>
<feature type="transmembrane region" description="Helical" evidence="1">
    <location>
        <begin position="74"/>
        <end position="95"/>
    </location>
</feature>
<dbReference type="PANTHER" id="PTHR30273:SF2">
    <property type="entry name" value="PROTEIN FECR"/>
    <property type="match status" value="1"/>
</dbReference>
<evidence type="ECO:0000256" key="1">
    <source>
        <dbReference type="SAM" id="Phobius"/>
    </source>
</evidence>
<keyword evidence="5" id="KW-1185">Reference proteome</keyword>
<dbReference type="GO" id="GO:0016989">
    <property type="term" value="F:sigma factor antagonist activity"/>
    <property type="evidence" value="ECO:0007669"/>
    <property type="project" value="TreeGrafter"/>
</dbReference>
<evidence type="ECO:0000313" key="4">
    <source>
        <dbReference type="EMBL" id="SDL32524.1"/>
    </source>
</evidence>
<dbReference type="InterPro" id="IPR032508">
    <property type="entry name" value="FecR_C"/>
</dbReference>
<dbReference type="Proteomes" id="UP000199440">
    <property type="component" value="Unassembled WGS sequence"/>
</dbReference>
<dbReference type="Gene3D" id="3.55.50.30">
    <property type="match status" value="1"/>
</dbReference>
<evidence type="ECO:0000313" key="5">
    <source>
        <dbReference type="Proteomes" id="UP000199440"/>
    </source>
</evidence>
<dbReference type="InterPro" id="IPR006860">
    <property type="entry name" value="FecR"/>
</dbReference>
<proteinExistence type="predicted"/>
<dbReference type="PANTHER" id="PTHR30273">
    <property type="entry name" value="PERIPLASMIC SIGNAL SENSOR AND SIGMA FACTOR ACTIVATOR FECR-RELATED"/>
    <property type="match status" value="1"/>
</dbReference>